<dbReference type="Proteomes" id="UP000000305">
    <property type="component" value="Unassembled WGS sequence"/>
</dbReference>
<feature type="region of interest" description="Disordered" evidence="1">
    <location>
        <begin position="51"/>
        <end position="115"/>
    </location>
</feature>
<dbReference type="PANTHER" id="PTHR46007">
    <property type="entry name" value="MEDIATOR OF RNA POLYMERASE II TRANSCRIPTION SUBUNIT 12"/>
    <property type="match status" value="1"/>
</dbReference>
<feature type="compositionally biased region" description="Polar residues" evidence="1">
    <location>
        <begin position="62"/>
        <end position="74"/>
    </location>
</feature>
<feature type="compositionally biased region" description="Low complexity" evidence="1">
    <location>
        <begin position="91"/>
        <end position="108"/>
    </location>
</feature>
<dbReference type="AlphaFoldDB" id="E9FSY7"/>
<feature type="region of interest" description="Disordered" evidence="1">
    <location>
        <begin position="395"/>
        <end position="448"/>
    </location>
</feature>
<dbReference type="EMBL" id="GL732524">
    <property type="protein sequence ID" value="EFX89272.1"/>
    <property type="molecule type" value="Genomic_DNA"/>
</dbReference>
<feature type="compositionally biased region" description="Low complexity" evidence="1">
    <location>
        <begin position="430"/>
        <end position="440"/>
    </location>
</feature>
<dbReference type="HOGENOM" id="CLU_303706_0_0_1"/>
<dbReference type="KEGG" id="dpx:DAPPUDRAFT_94753"/>
<feature type="signal peptide" evidence="3">
    <location>
        <begin position="1"/>
        <end position="27"/>
    </location>
</feature>
<proteinExistence type="predicted"/>
<accession>E9FSY7</accession>
<feature type="compositionally biased region" description="Basic and acidic residues" evidence="1">
    <location>
        <begin position="475"/>
        <end position="485"/>
    </location>
</feature>
<feature type="compositionally biased region" description="Gly residues" evidence="1">
    <location>
        <begin position="81"/>
        <end position="90"/>
    </location>
</feature>
<feature type="region of interest" description="Disordered" evidence="1">
    <location>
        <begin position="469"/>
        <end position="505"/>
    </location>
</feature>
<feature type="region of interest" description="Disordered" evidence="1">
    <location>
        <begin position="170"/>
        <end position="232"/>
    </location>
</feature>
<dbReference type="InterPro" id="IPR051647">
    <property type="entry name" value="Mediator_comp_sub12"/>
</dbReference>
<feature type="compositionally biased region" description="Low complexity" evidence="1">
    <location>
        <begin position="216"/>
        <end position="230"/>
    </location>
</feature>
<keyword evidence="2" id="KW-1133">Transmembrane helix</keyword>
<dbReference type="STRING" id="6669.E9FSY7"/>
<keyword evidence="3" id="KW-0732">Signal</keyword>
<feature type="compositionally biased region" description="Low complexity" evidence="1">
    <location>
        <begin position="409"/>
        <end position="419"/>
    </location>
</feature>
<name>E9FSY7_DAPPU</name>
<evidence type="ECO:0000313" key="5">
    <source>
        <dbReference type="Proteomes" id="UP000000305"/>
    </source>
</evidence>
<protein>
    <submittedName>
        <fullName evidence="4">Uncharacterized protein</fullName>
    </submittedName>
</protein>
<organism evidence="4 5">
    <name type="scientific">Daphnia pulex</name>
    <name type="common">Water flea</name>
    <dbReference type="NCBI Taxonomy" id="6669"/>
    <lineage>
        <taxon>Eukaryota</taxon>
        <taxon>Metazoa</taxon>
        <taxon>Ecdysozoa</taxon>
        <taxon>Arthropoda</taxon>
        <taxon>Crustacea</taxon>
        <taxon>Branchiopoda</taxon>
        <taxon>Diplostraca</taxon>
        <taxon>Cladocera</taxon>
        <taxon>Anomopoda</taxon>
        <taxon>Daphniidae</taxon>
        <taxon>Daphnia</taxon>
    </lineage>
</organism>
<evidence type="ECO:0000313" key="4">
    <source>
        <dbReference type="EMBL" id="EFX89272.1"/>
    </source>
</evidence>
<keyword evidence="2" id="KW-0812">Transmembrane</keyword>
<sequence>MKRGGGKKKTTFHQFLTFFFLSFCVEIDSVGLLVLDDDEEDDLDREVDDHISVQQQQQQYQTPPSRGTNSSSSMGRLNGRQMGGGSGGGHPSSTGLTTLVSSSTGSTSYPHRGGGGGMMMAQHVPHYQLPPTPPHHPIHPHLSSYGVQHPHHVANNSFSTKDVMDNDMLDSDPTTLLKQAPSGSKFIPADLPKSSTLDYKHNLAGSPTKSNNDMKQQQLLQQQQQQQQQQPDRCLLRMSGVRPQSSLFSPTSPHNRNMGGVGALRKSLSFSSRCSWKCTAILLMLTSAVLAAAVAYLTAAHFVNWPPQPAKSHAVIGEGGSGDGNGYTMTGGENVNGSSGGGGGGGSNTLGGNNDLASLLVRLSQQEQSQLVRLARLVSFSRRRRRRYSPILLPVGDNVRPIVPPPVSSPDLSLPSRSLHSQRMKRSLPAAGQAASASKQSPDDQDDYDDDELIWEMLRDWIAQEQRMMAADQPPSERPRQRGQQEDGPSAEEAESFESSGDDKETVAAIVATKKTGGGKIVTVELLGETKEANPARVEERFVDDLVPVEEMAVAESLILLPSTSPAKPQIHPAQQQRPKDSPARSDAASFNSSQTSAGQHLLLLTGEEEEDEEDGEGRASTEFAYDDHVVEIVQLDPLPAVIPVVAGPQLRRQEEPAEPAEEPLMNKTTSNSAVDVIADSSSHPSSGGGDDDADDFKLLSQPPPPSREPAAVGTIGPSQNDDVPRLSSAEEEEKEAAAAGSTLLILDANVSSQPLNGTNDTLPPDGDEIEPDPAVNGTWPPPVIVPPARPWLAAADGDANGLVRDSSSQSLLSVSSLAGNISEELLSPWLPPDVISYRGPVVQSDFLTPTESTTTVAVTAASPADYAGCDCQCPLADTLATPSTADAAAAAVDSIPTSVLTTPQSIPDPVPLSCPPPPPPACVMTEALTTTTTAMPTTTTEATTTPTPTTTTATTTTTTKMIPPILILEGEGRRGFQWH</sequence>
<feature type="region of interest" description="Disordered" evidence="1">
    <location>
        <begin position="564"/>
        <end position="625"/>
    </location>
</feature>
<feature type="compositionally biased region" description="Polar residues" evidence="1">
    <location>
        <begin position="564"/>
        <end position="577"/>
    </location>
</feature>
<keyword evidence="5" id="KW-1185">Reference proteome</keyword>
<evidence type="ECO:0000256" key="2">
    <source>
        <dbReference type="SAM" id="Phobius"/>
    </source>
</evidence>
<dbReference type="InParanoid" id="E9FSY7"/>
<gene>
    <name evidence="4" type="ORF">DAPPUDRAFT_94753</name>
</gene>
<reference evidence="4 5" key="1">
    <citation type="journal article" date="2011" name="Science">
        <title>The ecoresponsive genome of Daphnia pulex.</title>
        <authorList>
            <person name="Colbourne J.K."/>
            <person name="Pfrender M.E."/>
            <person name="Gilbert D."/>
            <person name="Thomas W.K."/>
            <person name="Tucker A."/>
            <person name="Oakley T.H."/>
            <person name="Tokishita S."/>
            <person name="Aerts A."/>
            <person name="Arnold G.J."/>
            <person name="Basu M.K."/>
            <person name="Bauer D.J."/>
            <person name="Caceres C.E."/>
            <person name="Carmel L."/>
            <person name="Casola C."/>
            <person name="Choi J.H."/>
            <person name="Detter J.C."/>
            <person name="Dong Q."/>
            <person name="Dusheyko S."/>
            <person name="Eads B.D."/>
            <person name="Frohlich T."/>
            <person name="Geiler-Samerotte K.A."/>
            <person name="Gerlach D."/>
            <person name="Hatcher P."/>
            <person name="Jogdeo S."/>
            <person name="Krijgsveld J."/>
            <person name="Kriventseva E.V."/>
            <person name="Kultz D."/>
            <person name="Laforsch C."/>
            <person name="Lindquist E."/>
            <person name="Lopez J."/>
            <person name="Manak J.R."/>
            <person name="Muller J."/>
            <person name="Pangilinan J."/>
            <person name="Patwardhan R.P."/>
            <person name="Pitluck S."/>
            <person name="Pritham E.J."/>
            <person name="Rechtsteiner A."/>
            <person name="Rho M."/>
            <person name="Rogozin I.B."/>
            <person name="Sakarya O."/>
            <person name="Salamov A."/>
            <person name="Schaack S."/>
            <person name="Shapiro H."/>
            <person name="Shiga Y."/>
            <person name="Skalitzky C."/>
            <person name="Smith Z."/>
            <person name="Souvorov A."/>
            <person name="Sung W."/>
            <person name="Tang Z."/>
            <person name="Tsuchiya D."/>
            <person name="Tu H."/>
            <person name="Vos H."/>
            <person name="Wang M."/>
            <person name="Wolf Y.I."/>
            <person name="Yamagata H."/>
            <person name="Yamada T."/>
            <person name="Ye Y."/>
            <person name="Shaw J.R."/>
            <person name="Andrews J."/>
            <person name="Crease T.J."/>
            <person name="Tang H."/>
            <person name="Lucas S.M."/>
            <person name="Robertson H.M."/>
            <person name="Bork P."/>
            <person name="Koonin E.V."/>
            <person name="Zdobnov E.M."/>
            <person name="Grigoriev I.V."/>
            <person name="Lynch M."/>
            <person name="Boore J.L."/>
        </authorList>
    </citation>
    <scope>NUCLEOTIDE SEQUENCE [LARGE SCALE GENOMIC DNA]</scope>
</reference>
<evidence type="ECO:0000256" key="1">
    <source>
        <dbReference type="SAM" id="MobiDB-lite"/>
    </source>
</evidence>
<feature type="compositionally biased region" description="Acidic residues" evidence="1">
    <location>
        <begin position="607"/>
        <end position="616"/>
    </location>
</feature>
<evidence type="ECO:0000256" key="3">
    <source>
        <dbReference type="SAM" id="SignalP"/>
    </source>
</evidence>
<feature type="transmembrane region" description="Helical" evidence="2">
    <location>
        <begin position="280"/>
        <end position="303"/>
    </location>
</feature>
<feature type="region of interest" description="Disordered" evidence="1">
    <location>
        <begin position="653"/>
        <end position="739"/>
    </location>
</feature>
<feature type="compositionally biased region" description="Polar residues" evidence="1">
    <location>
        <begin position="205"/>
        <end position="215"/>
    </location>
</feature>
<keyword evidence="2" id="KW-0472">Membrane</keyword>
<feature type="chain" id="PRO_5003236764" evidence="3">
    <location>
        <begin position="28"/>
        <end position="980"/>
    </location>
</feature>
<dbReference type="PANTHER" id="PTHR46007:SF8">
    <property type="entry name" value="C2H2-TYPE DOMAIN-CONTAINING PROTEIN"/>
    <property type="match status" value="1"/>
</dbReference>
<feature type="compositionally biased region" description="Polar residues" evidence="1">
    <location>
        <begin position="589"/>
        <end position="599"/>
    </location>
</feature>